<evidence type="ECO:0000313" key="8">
    <source>
        <dbReference type="Proteomes" id="UP000198611"/>
    </source>
</evidence>
<protein>
    <submittedName>
        <fullName evidence="7">Transcriptional regulator, TetR family</fullName>
    </submittedName>
</protein>
<feature type="coiled-coil region" evidence="5">
    <location>
        <begin position="69"/>
        <end position="96"/>
    </location>
</feature>
<name>A0A1I1P3G2_9GAMM</name>
<dbReference type="InterPro" id="IPR001647">
    <property type="entry name" value="HTH_TetR"/>
</dbReference>
<dbReference type="STRING" id="1123397.SAMN05660831_00453"/>
<dbReference type="EMBL" id="FOMJ01000001">
    <property type="protein sequence ID" value="SFD01513.1"/>
    <property type="molecule type" value="Genomic_DNA"/>
</dbReference>
<dbReference type="Proteomes" id="UP000198611">
    <property type="component" value="Unassembled WGS sequence"/>
</dbReference>
<keyword evidence="8" id="KW-1185">Reference proteome</keyword>
<feature type="DNA-binding region" description="H-T-H motif" evidence="4">
    <location>
        <begin position="34"/>
        <end position="53"/>
    </location>
</feature>
<dbReference type="PRINTS" id="PR00455">
    <property type="entry name" value="HTHTETR"/>
</dbReference>
<dbReference type="InterPro" id="IPR036271">
    <property type="entry name" value="Tet_transcr_reg_TetR-rel_C_sf"/>
</dbReference>
<sequence length="210" mass="23513">MGTESETVRRGQGIVAILETAEHLFATNGFDGVSLSAIAEAAGTSKANILYHFRSKEVLYQAVLENACREGLEALRQELDSEGDAVEERLRRFARQHLKHLFEREDLSRLVLREIQDRDNPRGRELAENVLASHFRYVVSIIEDSQAGGVFRQDFDPGVLVSALVGADLFFFMNREVLEESTDGTVKGQPERYSDALVDILLQGILRHPA</sequence>
<evidence type="ECO:0000256" key="1">
    <source>
        <dbReference type="ARBA" id="ARBA00023015"/>
    </source>
</evidence>
<dbReference type="PROSITE" id="PS50977">
    <property type="entry name" value="HTH_TETR_2"/>
    <property type="match status" value="1"/>
</dbReference>
<evidence type="ECO:0000313" key="7">
    <source>
        <dbReference type="EMBL" id="SFD01513.1"/>
    </source>
</evidence>
<reference evidence="7 8" key="1">
    <citation type="submission" date="2016-10" db="EMBL/GenBank/DDBJ databases">
        <authorList>
            <person name="de Groot N.N."/>
        </authorList>
    </citation>
    <scope>NUCLEOTIDE SEQUENCE [LARGE SCALE GENOMIC DNA]</scope>
    <source>
        <strain evidence="7 8">HL3</strain>
    </source>
</reference>
<dbReference type="Pfam" id="PF14514">
    <property type="entry name" value="TetR_C_9"/>
    <property type="match status" value="1"/>
</dbReference>
<dbReference type="SUPFAM" id="SSF46689">
    <property type="entry name" value="Homeodomain-like"/>
    <property type="match status" value="1"/>
</dbReference>
<dbReference type="Gene3D" id="1.10.357.10">
    <property type="entry name" value="Tetracycline Repressor, domain 2"/>
    <property type="match status" value="1"/>
</dbReference>
<dbReference type="InterPro" id="IPR011075">
    <property type="entry name" value="TetR_C"/>
</dbReference>
<dbReference type="PANTHER" id="PTHR30055">
    <property type="entry name" value="HTH-TYPE TRANSCRIPTIONAL REGULATOR RUTR"/>
    <property type="match status" value="1"/>
</dbReference>
<accession>A0A1I1P3G2</accession>
<dbReference type="InterPro" id="IPR009057">
    <property type="entry name" value="Homeodomain-like_sf"/>
</dbReference>
<organism evidence="7 8">
    <name type="scientific">Thiohalospira halophila DSM 15071</name>
    <dbReference type="NCBI Taxonomy" id="1123397"/>
    <lineage>
        <taxon>Bacteria</taxon>
        <taxon>Pseudomonadati</taxon>
        <taxon>Pseudomonadota</taxon>
        <taxon>Gammaproteobacteria</taxon>
        <taxon>Thiohalospirales</taxon>
        <taxon>Thiohalospiraceae</taxon>
        <taxon>Thiohalospira</taxon>
    </lineage>
</organism>
<keyword evidence="5" id="KW-0175">Coiled coil</keyword>
<evidence type="ECO:0000256" key="3">
    <source>
        <dbReference type="ARBA" id="ARBA00023163"/>
    </source>
</evidence>
<dbReference type="PANTHER" id="PTHR30055:SF233">
    <property type="entry name" value="REGULATORY PROTEIN TETR"/>
    <property type="match status" value="1"/>
</dbReference>
<keyword evidence="1" id="KW-0805">Transcription regulation</keyword>
<keyword evidence="2 4" id="KW-0238">DNA-binding</keyword>
<evidence type="ECO:0000259" key="6">
    <source>
        <dbReference type="PROSITE" id="PS50977"/>
    </source>
</evidence>
<evidence type="ECO:0000256" key="2">
    <source>
        <dbReference type="ARBA" id="ARBA00023125"/>
    </source>
</evidence>
<dbReference type="OrthoDB" id="5816932at2"/>
<dbReference type="SUPFAM" id="SSF48498">
    <property type="entry name" value="Tetracyclin repressor-like, C-terminal domain"/>
    <property type="match status" value="1"/>
</dbReference>
<keyword evidence="3" id="KW-0804">Transcription</keyword>
<dbReference type="Pfam" id="PF00440">
    <property type="entry name" value="TetR_N"/>
    <property type="match status" value="1"/>
</dbReference>
<evidence type="ECO:0000256" key="5">
    <source>
        <dbReference type="SAM" id="Coils"/>
    </source>
</evidence>
<evidence type="ECO:0000256" key="4">
    <source>
        <dbReference type="PROSITE-ProRule" id="PRU00335"/>
    </source>
</evidence>
<proteinExistence type="predicted"/>
<dbReference type="InterPro" id="IPR050109">
    <property type="entry name" value="HTH-type_TetR-like_transc_reg"/>
</dbReference>
<feature type="domain" description="HTH tetR-type" evidence="6">
    <location>
        <begin position="11"/>
        <end position="71"/>
    </location>
</feature>
<dbReference type="AlphaFoldDB" id="A0A1I1P3G2"/>
<dbReference type="GO" id="GO:0000976">
    <property type="term" value="F:transcription cis-regulatory region binding"/>
    <property type="evidence" value="ECO:0007669"/>
    <property type="project" value="TreeGrafter"/>
</dbReference>
<gene>
    <name evidence="7" type="ORF">SAMN05660831_00453</name>
</gene>
<dbReference type="GO" id="GO:0003700">
    <property type="term" value="F:DNA-binding transcription factor activity"/>
    <property type="evidence" value="ECO:0007669"/>
    <property type="project" value="TreeGrafter"/>
</dbReference>
<dbReference type="RefSeq" id="WP_093427116.1">
    <property type="nucleotide sequence ID" value="NZ_FOMJ01000001.1"/>
</dbReference>